<comment type="caution">
    <text evidence="3">The sequence shown here is derived from an EMBL/GenBank/DDBJ whole genome shotgun (WGS) entry which is preliminary data.</text>
</comment>
<dbReference type="PROSITE" id="PS50173">
    <property type="entry name" value="UMUC"/>
    <property type="match status" value="1"/>
</dbReference>
<reference evidence="3 4" key="1">
    <citation type="journal article" date="2019" name="Int. J. Syst. Evol. Microbiol.">
        <title>The Global Catalogue of Microorganisms (GCM) 10K type strain sequencing project: providing services to taxonomists for standard genome sequencing and annotation.</title>
        <authorList>
            <consortium name="The Broad Institute Genomics Platform"/>
            <consortium name="The Broad Institute Genome Sequencing Center for Infectious Disease"/>
            <person name="Wu L."/>
            <person name="Ma J."/>
        </authorList>
    </citation>
    <scope>NUCLEOTIDE SEQUENCE [LARGE SCALE GENOMIC DNA]</scope>
    <source>
        <strain evidence="3 4">JCM 13518</strain>
    </source>
</reference>
<keyword evidence="4" id="KW-1185">Reference proteome</keyword>
<dbReference type="InterPro" id="IPR050356">
    <property type="entry name" value="SulA_CellDiv_inhibitor"/>
</dbReference>
<dbReference type="Gene3D" id="1.10.150.20">
    <property type="entry name" value="5' to 3' exonuclease, C-terminal subdomain"/>
    <property type="match status" value="1"/>
</dbReference>
<dbReference type="CDD" id="cd03468">
    <property type="entry name" value="PolY_like"/>
    <property type="match status" value="1"/>
</dbReference>
<keyword evidence="1" id="KW-0227">DNA damage</keyword>
<dbReference type="EMBL" id="BAAAME010000002">
    <property type="protein sequence ID" value="GAA1727485.1"/>
    <property type="molecule type" value="Genomic_DNA"/>
</dbReference>
<name>A0ABN2JHJ8_9ACTN</name>
<protein>
    <submittedName>
        <fullName evidence="3">DNA polymerase Y family protein</fullName>
    </submittedName>
</protein>
<evidence type="ECO:0000313" key="3">
    <source>
        <dbReference type="EMBL" id="GAA1727485.1"/>
    </source>
</evidence>
<sequence length="507" mass="54566">MWCPDWPVVAAGLPSTVPAAVLAGGEVLACSPAARLEGVRRGMRRRDAQARCPELRLVERAPQVEAQRFDEVLEALEELTPGVAPIRPGLCALRVPPRYYGGERETAAVLAERVVELGVWDVRCGVADGAFAAEHAARRALTQDVWIVPPGGSADFVGELGVDVVEDAALADLLRRLGVRTLGAFARLSPGDVRTRFGDTGSLLHRLARGEDPRPVARRQPPPELVAGSAFEPPLETSEAAVFSLRTTAEQCVEQLAHHGLVATAVRIEVDSGDVTVQSRTWRHPAWFDAPALLDRLRWQLAAGASAGVPGPGRRDEYRQGIGAVRFVPEETSAVGEHAETLYGSGPDAQVERGAARVQALMGPEAVQALRSQGGRGPGDRVHAMPWGERVPVARPAERPWPGQIPAPAPATVFASPRPASVAGAEGQRVLVTPRGAVSAVPTRFRVSTAEPWQQVAAWAGPWPVDERWWDEASARRIARFQVVGVDGRAWLLVLDGDTWFTEARYD</sequence>
<accession>A0ABN2JHJ8</accession>
<dbReference type="PANTHER" id="PTHR35369">
    <property type="entry name" value="BLR3025 PROTEIN-RELATED"/>
    <property type="match status" value="1"/>
</dbReference>
<feature type="domain" description="UmuC" evidence="2">
    <location>
        <begin position="18"/>
        <end position="86"/>
    </location>
</feature>
<organism evidence="3 4">
    <name type="scientific">Aeromicrobium alkaliterrae</name>
    <dbReference type="NCBI Taxonomy" id="302168"/>
    <lineage>
        <taxon>Bacteria</taxon>
        <taxon>Bacillati</taxon>
        <taxon>Actinomycetota</taxon>
        <taxon>Actinomycetes</taxon>
        <taxon>Propionibacteriales</taxon>
        <taxon>Nocardioidaceae</taxon>
        <taxon>Aeromicrobium</taxon>
    </lineage>
</organism>
<evidence type="ECO:0000259" key="2">
    <source>
        <dbReference type="PROSITE" id="PS50173"/>
    </source>
</evidence>
<dbReference type="Proteomes" id="UP001501057">
    <property type="component" value="Unassembled WGS sequence"/>
</dbReference>
<dbReference type="Gene3D" id="3.40.1170.60">
    <property type="match status" value="1"/>
</dbReference>
<dbReference type="PANTHER" id="PTHR35369:SF2">
    <property type="entry name" value="BLR3025 PROTEIN"/>
    <property type="match status" value="1"/>
</dbReference>
<dbReference type="Pfam" id="PF00817">
    <property type="entry name" value="IMS"/>
    <property type="match status" value="1"/>
</dbReference>
<dbReference type="SUPFAM" id="SSF56672">
    <property type="entry name" value="DNA/RNA polymerases"/>
    <property type="match status" value="1"/>
</dbReference>
<evidence type="ECO:0000313" key="4">
    <source>
        <dbReference type="Proteomes" id="UP001501057"/>
    </source>
</evidence>
<dbReference type="InterPro" id="IPR043502">
    <property type="entry name" value="DNA/RNA_pol_sf"/>
</dbReference>
<dbReference type="InterPro" id="IPR001126">
    <property type="entry name" value="UmuC"/>
</dbReference>
<proteinExistence type="predicted"/>
<gene>
    <name evidence="3" type="ORF">GCM10009710_05180</name>
</gene>
<evidence type="ECO:0000256" key="1">
    <source>
        <dbReference type="ARBA" id="ARBA00022763"/>
    </source>
</evidence>